<dbReference type="Gene3D" id="3.40.50.1000">
    <property type="entry name" value="HAD superfamily/HAD-like"/>
    <property type="match status" value="1"/>
</dbReference>
<comment type="caution">
    <text evidence="1">The sequence shown here is derived from an EMBL/GenBank/DDBJ whole genome shotgun (WGS) entry which is preliminary data.</text>
</comment>
<accession>A0A8J2TMS2</accession>
<dbReference type="InterPro" id="IPR041492">
    <property type="entry name" value="HAD_2"/>
</dbReference>
<reference evidence="1" key="1">
    <citation type="journal article" date="2014" name="Int. J. Syst. Evol. Microbiol.">
        <title>Complete genome sequence of Corynebacterium casei LMG S-19264T (=DSM 44701T), isolated from a smear-ripened cheese.</title>
        <authorList>
            <consortium name="US DOE Joint Genome Institute (JGI-PGF)"/>
            <person name="Walter F."/>
            <person name="Albersmeier A."/>
            <person name="Kalinowski J."/>
            <person name="Ruckert C."/>
        </authorList>
    </citation>
    <scope>NUCLEOTIDE SEQUENCE</scope>
    <source>
        <strain evidence="1">CGMCC 1.12360</strain>
    </source>
</reference>
<dbReference type="InterPro" id="IPR036412">
    <property type="entry name" value="HAD-like_sf"/>
</dbReference>
<dbReference type="InterPro" id="IPR023214">
    <property type="entry name" value="HAD_sf"/>
</dbReference>
<proteinExistence type="predicted"/>
<keyword evidence="2" id="KW-1185">Reference proteome</keyword>
<dbReference type="Proteomes" id="UP000602050">
    <property type="component" value="Unassembled WGS sequence"/>
</dbReference>
<dbReference type="SUPFAM" id="SSF56784">
    <property type="entry name" value="HAD-like"/>
    <property type="match status" value="1"/>
</dbReference>
<dbReference type="PANTHER" id="PTHR46191:SF2">
    <property type="entry name" value="HALOACID DEHALOGENASE-LIKE HYDROLASE DOMAIN-CONTAINING PROTEIN 3"/>
    <property type="match status" value="1"/>
</dbReference>
<dbReference type="NCBIfam" id="TIGR01549">
    <property type="entry name" value="HAD-SF-IA-v1"/>
    <property type="match status" value="1"/>
</dbReference>
<organism evidence="1 2">
    <name type="scientific">Compostibacillus humi</name>
    <dbReference type="NCBI Taxonomy" id="1245525"/>
    <lineage>
        <taxon>Bacteria</taxon>
        <taxon>Bacillati</taxon>
        <taxon>Bacillota</taxon>
        <taxon>Bacilli</taxon>
        <taxon>Bacillales</taxon>
        <taxon>Bacillaceae</taxon>
        <taxon>Compostibacillus</taxon>
    </lineage>
</organism>
<evidence type="ECO:0000313" key="2">
    <source>
        <dbReference type="Proteomes" id="UP000602050"/>
    </source>
</evidence>
<dbReference type="Pfam" id="PF13419">
    <property type="entry name" value="HAD_2"/>
    <property type="match status" value="1"/>
</dbReference>
<protein>
    <recommendedName>
        <fullName evidence="3">Hydrolase of the HAD superfamily</fullName>
    </recommendedName>
</protein>
<dbReference type="NCBIfam" id="TIGR01509">
    <property type="entry name" value="HAD-SF-IA-v3"/>
    <property type="match status" value="1"/>
</dbReference>
<sequence>MNFENIKLVTFDLGYTLVYNERVEDYLAYLRHKGLDRSKDEVDLAFHLADKMFMRDYPGVFGHAPETYMPWYIGTVNYRLRFRFNLFEQVQFFIEQAQNKPFWKLFPHTKKVLETLKREGYELGLLSNWDKSCRKLLASLGIDDYFDYIYVSSEVGSGKPDAKMFELLLKESGYLPEEVLYVGDNYYDDVIGAGKAGIQTIVLNRFGHKGVEELTDCIIVPSTMEVVSLLQGEQSLEEYIVK</sequence>
<dbReference type="InterPro" id="IPR006439">
    <property type="entry name" value="HAD-SF_hydro_IA"/>
</dbReference>
<reference evidence="1" key="2">
    <citation type="submission" date="2020-09" db="EMBL/GenBank/DDBJ databases">
        <authorList>
            <person name="Sun Q."/>
            <person name="Zhou Y."/>
        </authorList>
    </citation>
    <scope>NUCLEOTIDE SEQUENCE</scope>
    <source>
        <strain evidence="1">CGMCC 1.12360</strain>
    </source>
</reference>
<name>A0A8J2TMS2_9BACI</name>
<dbReference type="SFLD" id="SFLDS00003">
    <property type="entry name" value="Haloacid_Dehalogenase"/>
    <property type="match status" value="1"/>
</dbReference>
<gene>
    <name evidence="1" type="ORF">GCM10010978_20470</name>
</gene>
<dbReference type="PANTHER" id="PTHR46191">
    <property type="match status" value="1"/>
</dbReference>
<dbReference type="InterPro" id="IPR023198">
    <property type="entry name" value="PGP-like_dom2"/>
</dbReference>
<dbReference type="PRINTS" id="PR00413">
    <property type="entry name" value="HADHALOGNASE"/>
</dbReference>
<dbReference type="EMBL" id="BMEV01000036">
    <property type="protein sequence ID" value="GFZ78928.1"/>
    <property type="molecule type" value="Genomic_DNA"/>
</dbReference>
<dbReference type="RefSeq" id="WP_188392307.1">
    <property type="nucleotide sequence ID" value="NZ_BMEV01000036.1"/>
</dbReference>
<evidence type="ECO:0008006" key="3">
    <source>
        <dbReference type="Google" id="ProtNLM"/>
    </source>
</evidence>
<evidence type="ECO:0000313" key="1">
    <source>
        <dbReference type="EMBL" id="GFZ78928.1"/>
    </source>
</evidence>
<dbReference type="InterPro" id="IPR051828">
    <property type="entry name" value="HAD-like_hydrolase_domain"/>
</dbReference>
<dbReference type="Gene3D" id="1.10.150.240">
    <property type="entry name" value="Putative phosphatase, domain 2"/>
    <property type="match status" value="1"/>
</dbReference>
<dbReference type="SFLD" id="SFLDG01129">
    <property type="entry name" value="C1.5:_HAD__Beta-PGM__Phosphata"/>
    <property type="match status" value="1"/>
</dbReference>
<dbReference type="AlphaFoldDB" id="A0A8J2TMS2"/>